<feature type="domain" description="SHSP" evidence="3">
    <location>
        <begin position="28"/>
        <end position="143"/>
    </location>
</feature>
<dbReference type="Pfam" id="PF00011">
    <property type="entry name" value="HSP20"/>
    <property type="match status" value="1"/>
</dbReference>
<evidence type="ECO:0000313" key="4">
    <source>
        <dbReference type="EMBL" id="MDQ0427371.1"/>
    </source>
</evidence>
<comment type="caution">
    <text evidence="4">The sequence shown here is derived from an EMBL/GenBank/DDBJ whole genome shotgun (WGS) entry which is preliminary data.</text>
</comment>
<evidence type="ECO:0000259" key="3">
    <source>
        <dbReference type="PROSITE" id="PS01031"/>
    </source>
</evidence>
<dbReference type="PANTHER" id="PTHR11527">
    <property type="entry name" value="HEAT-SHOCK PROTEIN 20 FAMILY MEMBER"/>
    <property type="match status" value="1"/>
</dbReference>
<accession>A0ABU0GRI4</accession>
<name>A0ABU0GRI4_9BACL</name>
<dbReference type="Proteomes" id="UP001241988">
    <property type="component" value="Unassembled WGS sequence"/>
</dbReference>
<evidence type="ECO:0000256" key="1">
    <source>
        <dbReference type="PROSITE-ProRule" id="PRU00285"/>
    </source>
</evidence>
<dbReference type="Gene3D" id="2.60.40.790">
    <property type="match status" value="1"/>
</dbReference>
<dbReference type="RefSeq" id="WP_308785686.1">
    <property type="nucleotide sequence ID" value="NZ_JAUSWB010000001.1"/>
</dbReference>
<evidence type="ECO:0000313" key="5">
    <source>
        <dbReference type="Proteomes" id="UP001241988"/>
    </source>
</evidence>
<protein>
    <submittedName>
        <fullName evidence="4">HSP20 family protein</fullName>
    </submittedName>
</protein>
<dbReference type="EMBL" id="JAUSWB010000001">
    <property type="protein sequence ID" value="MDQ0427371.1"/>
    <property type="molecule type" value="Genomic_DNA"/>
</dbReference>
<dbReference type="CDD" id="cd06471">
    <property type="entry name" value="ACD_LpsHSP_like"/>
    <property type="match status" value="1"/>
</dbReference>
<dbReference type="InterPro" id="IPR008978">
    <property type="entry name" value="HSP20-like_chaperone"/>
</dbReference>
<gene>
    <name evidence="4" type="ORF">QOZ98_000196</name>
</gene>
<sequence>MRLLPRKREDVFPSLFNSNFEMDVFDRFFKEANYPQLDIKDAEDHYEVEVDIPGFAKENISVEYKDGYLQLQGKKEENKETTENDGHYIRKERSYGSFKRSFYIGDVDENHISGSFKDGVLMLQVPKSKEDKQKDEGHQIKIE</sequence>
<organism evidence="4 5">
    <name type="scientific">Planomicrobium stackebrandtii</name>
    <dbReference type="NCBI Taxonomy" id="253160"/>
    <lineage>
        <taxon>Bacteria</taxon>
        <taxon>Bacillati</taxon>
        <taxon>Bacillota</taxon>
        <taxon>Bacilli</taxon>
        <taxon>Bacillales</taxon>
        <taxon>Caryophanaceae</taxon>
        <taxon>Planomicrobium</taxon>
    </lineage>
</organism>
<reference evidence="4 5" key="1">
    <citation type="submission" date="2023-07" db="EMBL/GenBank/DDBJ databases">
        <title>Genomic Encyclopedia of Type Strains, Phase IV (KMG-IV): sequencing the most valuable type-strain genomes for metagenomic binning, comparative biology and taxonomic classification.</title>
        <authorList>
            <person name="Goeker M."/>
        </authorList>
    </citation>
    <scope>NUCLEOTIDE SEQUENCE [LARGE SCALE GENOMIC DNA]</scope>
    <source>
        <strain evidence="4 5">DSM 16419</strain>
    </source>
</reference>
<proteinExistence type="inferred from homology"/>
<dbReference type="PROSITE" id="PS01031">
    <property type="entry name" value="SHSP"/>
    <property type="match status" value="1"/>
</dbReference>
<dbReference type="InterPro" id="IPR002068">
    <property type="entry name" value="A-crystallin/Hsp20_dom"/>
</dbReference>
<dbReference type="SUPFAM" id="SSF49764">
    <property type="entry name" value="HSP20-like chaperones"/>
    <property type="match status" value="1"/>
</dbReference>
<evidence type="ECO:0000256" key="2">
    <source>
        <dbReference type="RuleBase" id="RU003616"/>
    </source>
</evidence>
<dbReference type="InterPro" id="IPR031107">
    <property type="entry name" value="Small_HSP"/>
</dbReference>
<comment type="similarity">
    <text evidence="1 2">Belongs to the small heat shock protein (HSP20) family.</text>
</comment>
<keyword evidence="5" id="KW-1185">Reference proteome</keyword>